<dbReference type="PANTHER" id="PTHR30572:SF4">
    <property type="entry name" value="ABC TRANSPORTER PERMEASE YTRF"/>
    <property type="match status" value="1"/>
</dbReference>
<keyword evidence="5 7" id="KW-0472">Membrane</keyword>
<comment type="similarity">
    <text evidence="6">Belongs to the ABC-4 integral membrane protein family.</text>
</comment>
<dbReference type="InterPro" id="IPR003838">
    <property type="entry name" value="ABC3_permease_C"/>
</dbReference>
<feature type="transmembrane region" description="Helical" evidence="7">
    <location>
        <begin position="32"/>
        <end position="54"/>
    </location>
</feature>
<keyword evidence="3 7" id="KW-0812">Transmembrane</keyword>
<comment type="subcellular location">
    <subcellularLocation>
        <location evidence="1">Cell membrane</location>
        <topology evidence="1">Multi-pass membrane protein</topology>
    </subcellularLocation>
</comment>
<evidence type="ECO:0000313" key="11">
    <source>
        <dbReference type="Proteomes" id="UP001304298"/>
    </source>
</evidence>
<protein>
    <submittedName>
        <fullName evidence="10">ABC transporter permease</fullName>
    </submittedName>
</protein>
<dbReference type="Pfam" id="PF02687">
    <property type="entry name" value="FtsX"/>
    <property type="match status" value="1"/>
</dbReference>
<keyword evidence="11" id="KW-1185">Reference proteome</keyword>
<dbReference type="Pfam" id="PF12704">
    <property type="entry name" value="MacB_PCD"/>
    <property type="match status" value="1"/>
</dbReference>
<feature type="transmembrane region" description="Helical" evidence="7">
    <location>
        <begin position="353"/>
        <end position="377"/>
    </location>
</feature>
<gene>
    <name evidence="10" type="ORF">VA596_05285</name>
</gene>
<dbReference type="PANTHER" id="PTHR30572">
    <property type="entry name" value="MEMBRANE COMPONENT OF TRANSPORTER-RELATED"/>
    <property type="match status" value="1"/>
</dbReference>
<feature type="transmembrane region" description="Helical" evidence="7">
    <location>
        <begin position="383"/>
        <end position="410"/>
    </location>
</feature>
<evidence type="ECO:0000256" key="7">
    <source>
        <dbReference type="SAM" id="Phobius"/>
    </source>
</evidence>
<dbReference type="EMBL" id="JAYFSI010000001">
    <property type="protein sequence ID" value="MEA5358939.1"/>
    <property type="molecule type" value="Genomic_DNA"/>
</dbReference>
<dbReference type="InterPro" id="IPR050250">
    <property type="entry name" value="Macrolide_Exporter_MacB"/>
</dbReference>
<evidence type="ECO:0000313" key="10">
    <source>
        <dbReference type="EMBL" id="MEA5358939.1"/>
    </source>
</evidence>
<reference evidence="10 11" key="1">
    <citation type="submission" date="2023-12" db="EMBL/GenBank/DDBJ databases">
        <title>Amycolatopsis sp. V23-08.</title>
        <authorList>
            <person name="Somphong A."/>
        </authorList>
    </citation>
    <scope>NUCLEOTIDE SEQUENCE [LARGE SCALE GENOMIC DNA]</scope>
    <source>
        <strain evidence="10 11">V23-08</strain>
    </source>
</reference>
<accession>A0ABU5QZS8</accession>
<evidence type="ECO:0000256" key="4">
    <source>
        <dbReference type="ARBA" id="ARBA00022989"/>
    </source>
</evidence>
<evidence type="ECO:0000256" key="6">
    <source>
        <dbReference type="ARBA" id="ARBA00038076"/>
    </source>
</evidence>
<evidence type="ECO:0000256" key="3">
    <source>
        <dbReference type="ARBA" id="ARBA00022692"/>
    </source>
</evidence>
<organism evidence="10 11">
    <name type="scientific">Amycolatopsis heterodermiae</name>
    <dbReference type="NCBI Taxonomy" id="3110235"/>
    <lineage>
        <taxon>Bacteria</taxon>
        <taxon>Bacillati</taxon>
        <taxon>Actinomycetota</taxon>
        <taxon>Actinomycetes</taxon>
        <taxon>Pseudonocardiales</taxon>
        <taxon>Pseudonocardiaceae</taxon>
        <taxon>Amycolatopsis</taxon>
    </lineage>
</organism>
<feature type="domain" description="MacB-like periplasmic core" evidence="9">
    <location>
        <begin position="33"/>
        <end position="259"/>
    </location>
</feature>
<evidence type="ECO:0000256" key="1">
    <source>
        <dbReference type="ARBA" id="ARBA00004651"/>
    </source>
</evidence>
<feature type="transmembrane region" description="Helical" evidence="7">
    <location>
        <begin position="301"/>
        <end position="326"/>
    </location>
</feature>
<dbReference type="RefSeq" id="WP_323324175.1">
    <property type="nucleotide sequence ID" value="NZ_JAYFSI010000001.1"/>
</dbReference>
<sequence length="422" mass="42669">MTLVTLPEPARLKPPDVVALGAHGMRTRPVRAVLSALGIAIGVAAMVAVLAIPASGAQALHDRLAALGTNLLTAGPGQTLFGDNATLPDDAVSMAKRIGPVTAATGTGTTSASVRRSDKIPVDETSGLGVYAARPDLLGVLGGKVRSGAFLAPGNQNYPVTVLGAQAAARLGIDHCANGGFAPSRGLRHPEPPKDGCDPARPPQVLIGTQWFTVAGILGPMPLAPEIERSALVGWDVAKRLLGFDGHPSTVYVRANESAVDGVRSVLGATLNPQAPNEVEVRRPSDALAAQKLTDNTYSALFLGLGGVALLVGGVGVANTMVISVLERRREIGLRRALGATKRQVRGQFLAESVLLSGLGGLAGVVTGVLVTAGYALSQGWPAVLPVGALAGGVGVAALVGAVAGAYPAVRAARLAPTRALA</sequence>
<name>A0ABU5QZS8_9PSEU</name>
<evidence type="ECO:0000256" key="2">
    <source>
        <dbReference type="ARBA" id="ARBA00022475"/>
    </source>
</evidence>
<evidence type="ECO:0000259" key="9">
    <source>
        <dbReference type="Pfam" id="PF12704"/>
    </source>
</evidence>
<feature type="domain" description="ABC3 transporter permease C-terminal" evidence="8">
    <location>
        <begin position="306"/>
        <end position="416"/>
    </location>
</feature>
<keyword evidence="4 7" id="KW-1133">Transmembrane helix</keyword>
<comment type="caution">
    <text evidence="10">The sequence shown here is derived from an EMBL/GenBank/DDBJ whole genome shotgun (WGS) entry which is preliminary data.</text>
</comment>
<evidence type="ECO:0000256" key="5">
    <source>
        <dbReference type="ARBA" id="ARBA00023136"/>
    </source>
</evidence>
<proteinExistence type="inferred from homology"/>
<dbReference type="Proteomes" id="UP001304298">
    <property type="component" value="Unassembled WGS sequence"/>
</dbReference>
<keyword evidence="2" id="KW-1003">Cell membrane</keyword>
<evidence type="ECO:0000259" key="8">
    <source>
        <dbReference type="Pfam" id="PF02687"/>
    </source>
</evidence>
<dbReference type="InterPro" id="IPR025857">
    <property type="entry name" value="MacB_PCD"/>
</dbReference>